<feature type="transmembrane region" description="Helical" evidence="3">
    <location>
        <begin position="280"/>
        <end position="302"/>
    </location>
</feature>
<accession>A0A813DMH1</accession>
<organism evidence="4 5">
    <name type="scientific">Polarella glacialis</name>
    <name type="common">Dinoflagellate</name>
    <dbReference type="NCBI Taxonomy" id="89957"/>
    <lineage>
        <taxon>Eukaryota</taxon>
        <taxon>Sar</taxon>
        <taxon>Alveolata</taxon>
        <taxon>Dinophyceae</taxon>
        <taxon>Suessiales</taxon>
        <taxon>Suessiaceae</taxon>
        <taxon>Polarella</taxon>
    </lineage>
</organism>
<evidence type="ECO:0000313" key="4">
    <source>
        <dbReference type="EMBL" id="CAE8587460.1"/>
    </source>
</evidence>
<feature type="region of interest" description="Disordered" evidence="2">
    <location>
        <begin position="1"/>
        <end position="21"/>
    </location>
</feature>
<keyword evidence="1" id="KW-0175">Coiled coil</keyword>
<keyword evidence="5" id="KW-1185">Reference proteome</keyword>
<evidence type="ECO:0000256" key="2">
    <source>
        <dbReference type="SAM" id="MobiDB-lite"/>
    </source>
</evidence>
<feature type="coiled-coil region" evidence="1">
    <location>
        <begin position="180"/>
        <end position="242"/>
    </location>
</feature>
<proteinExistence type="predicted"/>
<dbReference type="OrthoDB" id="426822at2759"/>
<feature type="region of interest" description="Disordered" evidence="2">
    <location>
        <begin position="135"/>
        <end position="166"/>
    </location>
</feature>
<keyword evidence="3" id="KW-0472">Membrane</keyword>
<reference evidence="4" key="1">
    <citation type="submission" date="2021-02" db="EMBL/GenBank/DDBJ databases">
        <authorList>
            <person name="Dougan E. K."/>
            <person name="Rhodes N."/>
            <person name="Thang M."/>
            <person name="Chan C."/>
        </authorList>
    </citation>
    <scope>NUCLEOTIDE SEQUENCE</scope>
</reference>
<keyword evidence="3" id="KW-1133">Transmembrane helix</keyword>
<keyword evidence="3" id="KW-0812">Transmembrane</keyword>
<gene>
    <name evidence="4" type="ORF">PGLA1383_LOCUS6297</name>
</gene>
<evidence type="ECO:0000313" key="5">
    <source>
        <dbReference type="Proteomes" id="UP000654075"/>
    </source>
</evidence>
<evidence type="ECO:0000256" key="1">
    <source>
        <dbReference type="SAM" id="Coils"/>
    </source>
</evidence>
<feature type="non-terminal residue" evidence="4">
    <location>
        <position position="307"/>
    </location>
</feature>
<evidence type="ECO:0000256" key="3">
    <source>
        <dbReference type="SAM" id="Phobius"/>
    </source>
</evidence>
<dbReference type="EMBL" id="CAJNNV010002601">
    <property type="protein sequence ID" value="CAE8587460.1"/>
    <property type="molecule type" value="Genomic_DNA"/>
</dbReference>
<feature type="compositionally biased region" description="Polar residues" evidence="2">
    <location>
        <begin position="1"/>
        <end position="13"/>
    </location>
</feature>
<protein>
    <submittedName>
        <fullName evidence="4">Uncharacterized protein</fullName>
    </submittedName>
</protein>
<sequence length="307" mass="34103">ELQDTQGQYSKLTEASGKLQENRREFEIAQVERQQLKLQQPKQQPGNLESECSGLRAKVCVLENEISGLQSELTEQRTVSTTLPTEEHTTSGRVVEETPLLGAAYHQISVLNTQLAHLYAELTLARTEVSSLRAGQSRELEDGSLGPPANSASSSAATAEATAAESQRQAQQIADLVSDIRHLQLDLEYHQQKVDQLLEDKQLTMKDLKRSQNELLEAQRMLEEQDQLLKHQEVDLEHLRQHEMHSNPRGPNASLSMSDDGMGMLDALRSLVAVTNTCNFVVAVVVAVVVICCCLVYVMFMLSPKCI</sequence>
<comment type="caution">
    <text evidence="4">The sequence shown here is derived from an EMBL/GenBank/DDBJ whole genome shotgun (WGS) entry which is preliminary data.</text>
</comment>
<feature type="compositionally biased region" description="Low complexity" evidence="2">
    <location>
        <begin position="151"/>
        <end position="166"/>
    </location>
</feature>
<name>A0A813DMH1_POLGL</name>
<dbReference type="AlphaFoldDB" id="A0A813DMH1"/>
<dbReference type="Proteomes" id="UP000654075">
    <property type="component" value="Unassembled WGS sequence"/>
</dbReference>